<dbReference type="NCBIfam" id="TIGR00231">
    <property type="entry name" value="small_GTP"/>
    <property type="match status" value="1"/>
</dbReference>
<evidence type="ECO:0000313" key="4">
    <source>
        <dbReference type="Proteomes" id="UP000678393"/>
    </source>
</evidence>
<keyword evidence="2" id="KW-0342">GTP-binding</keyword>
<dbReference type="InterPro" id="IPR003578">
    <property type="entry name" value="Small_GTPase_Rho"/>
</dbReference>
<dbReference type="InterPro" id="IPR001806">
    <property type="entry name" value="Small_GTPase"/>
</dbReference>
<dbReference type="InterPro" id="IPR005225">
    <property type="entry name" value="Small_GTP-bd"/>
</dbReference>
<dbReference type="PANTHER" id="PTHR24072">
    <property type="entry name" value="RHO FAMILY GTPASE"/>
    <property type="match status" value="1"/>
</dbReference>
<comment type="caution">
    <text evidence="3">The sequence shown here is derived from an EMBL/GenBank/DDBJ whole genome shotgun (WGS) entry which is preliminary data.</text>
</comment>
<dbReference type="GO" id="GO:0003924">
    <property type="term" value="F:GTPase activity"/>
    <property type="evidence" value="ECO:0007669"/>
    <property type="project" value="InterPro"/>
</dbReference>
<dbReference type="EMBL" id="CAJHNH020000728">
    <property type="protein sequence ID" value="CAG5119517.1"/>
    <property type="molecule type" value="Genomic_DNA"/>
</dbReference>
<dbReference type="InterPro" id="IPR027417">
    <property type="entry name" value="P-loop_NTPase"/>
</dbReference>
<dbReference type="AlphaFoldDB" id="A0A8S3YQJ7"/>
<dbReference type="SMART" id="SM00174">
    <property type="entry name" value="RHO"/>
    <property type="match status" value="1"/>
</dbReference>
<dbReference type="SMART" id="SM00173">
    <property type="entry name" value="RAS"/>
    <property type="match status" value="1"/>
</dbReference>
<dbReference type="PROSITE" id="PS51420">
    <property type="entry name" value="RHO"/>
    <property type="match status" value="1"/>
</dbReference>
<dbReference type="CDD" id="cd00157">
    <property type="entry name" value="Rho"/>
    <property type="match status" value="1"/>
</dbReference>
<keyword evidence="4" id="KW-1185">Reference proteome</keyword>
<evidence type="ECO:0000256" key="2">
    <source>
        <dbReference type="ARBA" id="ARBA00023134"/>
    </source>
</evidence>
<evidence type="ECO:0000256" key="1">
    <source>
        <dbReference type="ARBA" id="ARBA00022741"/>
    </source>
</evidence>
<organism evidence="3 4">
    <name type="scientific">Candidula unifasciata</name>
    <dbReference type="NCBI Taxonomy" id="100452"/>
    <lineage>
        <taxon>Eukaryota</taxon>
        <taxon>Metazoa</taxon>
        <taxon>Spiralia</taxon>
        <taxon>Lophotrochozoa</taxon>
        <taxon>Mollusca</taxon>
        <taxon>Gastropoda</taxon>
        <taxon>Heterobranchia</taxon>
        <taxon>Euthyneura</taxon>
        <taxon>Panpulmonata</taxon>
        <taxon>Eupulmonata</taxon>
        <taxon>Stylommatophora</taxon>
        <taxon>Helicina</taxon>
        <taxon>Helicoidea</taxon>
        <taxon>Geomitridae</taxon>
        <taxon>Candidula</taxon>
    </lineage>
</organism>
<dbReference type="PRINTS" id="PR00449">
    <property type="entry name" value="RASTRNSFRMNG"/>
</dbReference>
<dbReference type="PROSITE" id="PS51419">
    <property type="entry name" value="RAB"/>
    <property type="match status" value="1"/>
</dbReference>
<dbReference type="GO" id="GO:0007264">
    <property type="term" value="P:small GTPase-mediated signal transduction"/>
    <property type="evidence" value="ECO:0007669"/>
    <property type="project" value="InterPro"/>
</dbReference>
<gene>
    <name evidence="3" type="ORF">CUNI_LOCUS5075</name>
</gene>
<protein>
    <submittedName>
        <fullName evidence="3">Uncharacterized protein</fullName>
    </submittedName>
</protein>
<accession>A0A8S3YQJ7</accession>
<name>A0A8S3YQJ7_9EUPU</name>
<dbReference type="Pfam" id="PF00071">
    <property type="entry name" value="Ras"/>
    <property type="match status" value="1"/>
</dbReference>
<keyword evidence="1" id="KW-0547">Nucleotide-binding</keyword>
<dbReference type="SMART" id="SM00175">
    <property type="entry name" value="RAB"/>
    <property type="match status" value="1"/>
</dbReference>
<proteinExistence type="predicted"/>
<reference evidence="3" key="1">
    <citation type="submission" date="2021-04" db="EMBL/GenBank/DDBJ databases">
        <authorList>
            <consortium name="Molecular Ecology Group"/>
        </authorList>
    </citation>
    <scope>NUCLEOTIDE SEQUENCE</scope>
</reference>
<dbReference type="PROSITE" id="PS51421">
    <property type="entry name" value="RAS"/>
    <property type="match status" value="1"/>
</dbReference>
<dbReference type="Gene3D" id="3.40.50.300">
    <property type="entry name" value="P-loop containing nucleotide triphosphate hydrolases"/>
    <property type="match status" value="1"/>
</dbReference>
<dbReference type="SUPFAM" id="SSF52540">
    <property type="entry name" value="P-loop containing nucleoside triphosphate hydrolases"/>
    <property type="match status" value="1"/>
</dbReference>
<sequence>MGSCCCKSKEVEEEISRKISVVGNGEVGKTCLIKRYLTDEFDEDTPHSYIPSALQVDEKVEELKNGKKVHLFIYDLGGRDTFKHLTRMNYPRSDAALICFGIDDKESLKAVKEYWIPEMIRICPGIPILLVGLKKDKRDETRTIENFVRESDGHSLAKSNNLVGYVECSSLKGDGVKTVFATIAREAAKRQNTQKAAESV</sequence>
<dbReference type="GO" id="GO:0005525">
    <property type="term" value="F:GTP binding"/>
    <property type="evidence" value="ECO:0007669"/>
    <property type="project" value="UniProtKB-KW"/>
</dbReference>
<dbReference type="Proteomes" id="UP000678393">
    <property type="component" value="Unassembled WGS sequence"/>
</dbReference>
<dbReference type="OrthoDB" id="6089084at2759"/>
<evidence type="ECO:0000313" key="3">
    <source>
        <dbReference type="EMBL" id="CAG5119517.1"/>
    </source>
</evidence>